<dbReference type="GO" id="GO:0004252">
    <property type="term" value="F:serine-type endopeptidase activity"/>
    <property type="evidence" value="ECO:0007669"/>
    <property type="project" value="UniProtKB-UniRule"/>
</dbReference>
<dbReference type="eggNOG" id="COG1404">
    <property type="taxonomic scope" value="Bacteria"/>
</dbReference>
<keyword evidence="10" id="KW-1185">Reference proteome</keyword>
<proteinExistence type="inferred from homology"/>
<dbReference type="Pfam" id="PF00082">
    <property type="entry name" value="Peptidase_S8"/>
    <property type="match status" value="1"/>
</dbReference>
<feature type="active site" description="Charge relay system" evidence="5">
    <location>
        <position position="81"/>
    </location>
</feature>
<dbReference type="InterPro" id="IPR023827">
    <property type="entry name" value="Peptidase_S8_Asp-AS"/>
</dbReference>
<evidence type="ECO:0000256" key="1">
    <source>
        <dbReference type="ARBA" id="ARBA00011073"/>
    </source>
</evidence>
<protein>
    <submittedName>
        <fullName evidence="9">Subtilisin-type proteinase</fullName>
        <ecNumber evidence="9">3.4.21.62</ecNumber>
    </submittedName>
</protein>
<feature type="active site" description="Charge relay system" evidence="5">
    <location>
        <position position="287"/>
    </location>
</feature>
<evidence type="ECO:0000256" key="7">
    <source>
        <dbReference type="SAM" id="SignalP"/>
    </source>
</evidence>
<dbReference type="Gene3D" id="3.40.50.200">
    <property type="entry name" value="Peptidase S8/S53 domain"/>
    <property type="match status" value="1"/>
</dbReference>
<dbReference type="SUPFAM" id="SSF52743">
    <property type="entry name" value="Subtilisin-like"/>
    <property type="match status" value="1"/>
</dbReference>
<feature type="active site" description="Charge relay system" evidence="5">
    <location>
        <position position="116"/>
    </location>
</feature>
<dbReference type="STRING" id="1688.BCUN_1522"/>
<dbReference type="PROSITE" id="PS00136">
    <property type="entry name" value="SUBTILASE_ASP"/>
    <property type="match status" value="1"/>
</dbReference>
<feature type="transmembrane region" description="Helical" evidence="6">
    <location>
        <begin position="387"/>
        <end position="406"/>
    </location>
</feature>
<evidence type="ECO:0000259" key="8">
    <source>
        <dbReference type="Pfam" id="PF00082"/>
    </source>
</evidence>
<dbReference type="InterPro" id="IPR050131">
    <property type="entry name" value="Peptidase_S8_subtilisin-like"/>
</dbReference>
<dbReference type="InterPro" id="IPR036852">
    <property type="entry name" value="Peptidase_S8/S53_dom_sf"/>
</dbReference>
<comment type="similarity">
    <text evidence="1 5">Belongs to the peptidase S8 family.</text>
</comment>
<sequence length="413" mass="43438">MGRARAWRRLRLRATAMASAVACAAAMLAMPVAVPTALADGECQAGVKNYVMTRPWTSDLFELETLHERATGAGVTVAVVDSGVDDDNPHLKGALLEGASYVDLDKSHGMEDTYNHGTIIAGIIAARKVEGSAVEGLAPGVRIIPIRVFEALREEQGHTVGAPSMETVAEGVHLAVERGAKVINVSMSDTRDIPQMREAIEFAESHGALIVASAGNKLTASNTKDGTRYPAAYPQVLGVTAVDTSLAPTDDSVHGPQVDVAAPGMSVASTIPSGLDCVFSSDAASASYATAYASAQAALIAERYPDETPAQWRQRIKATANRVDPDRRTDEVGWGVIDPLSSLEVELGDGLRGPDLEGNASEQVAQTTQSKPVLLDPLVDGNAGMKLLASLMVIGTAVLCAVSWLLPHRRKRS</sequence>
<gene>
    <name evidence="9" type="ORF">BCUN_1522</name>
</gene>
<feature type="signal peptide" evidence="7">
    <location>
        <begin position="1"/>
        <end position="39"/>
    </location>
</feature>
<name>A0A087AYR0_9BIFI</name>
<keyword evidence="4 5" id="KW-0720">Serine protease</keyword>
<keyword evidence="6" id="KW-0812">Transmembrane</keyword>
<dbReference type="InterPro" id="IPR015500">
    <property type="entry name" value="Peptidase_S8_subtilisin-rel"/>
</dbReference>
<keyword evidence="6" id="KW-0472">Membrane</keyword>
<evidence type="ECO:0000256" key="5">
    <source>
        <dbReference type="PROSITE-ProRule" id="PRU01240"/>
    </source>
</evidence>
<dbReference type="OrthoDB" id="3847604at2"/>
<dbReference type="GO" id="GO:0006508">
    <property type="term" value="P:proteolysis"/>
    <property type="evidence" value="ECO:0007669"/>
    <property type="project" value="UniProtKB-KW"/>
</dbReference>
<keyword evidence="7" id="KW-0732">Signal</keyword>
<keyword evidence="3 5" id="KW-0378">Hydrolase</keyword>
<comment type="caution">
    <text evidence="9">The sequence shown here is derived from an EMBL/GenBank/DDBJ whole genome shotgun (WGS) entry which is preliminary data.</text>
</comment>
<evidence type="ECO:0000256" key="3">
    <source>
        <dbReference type="ARBA" id="ARBA00022801"/>
    </source>
</evidence>
<accession>A0A087AYR0</accession>
<dbReference type="EMBL" id="JGYV01000006">
    <property type="protein sequence ID" value="KFI63910.1"/>
    <property type="molecule type" value="Genomic_DNA"/>
</dbReference>
<keyword evidence="6" id="KW-1133">Transmembrane helix</keyword>
<evidence type="ECO:0000256" key="2">
    <source>
        <dbReference type="ARBA" id="ARBA00022670"/>
    </source>
</evidence>
<dbReference type="InterPro" id="IPR000209">
    <property type="entry name" value="Peptidase_S8/S53_dom"/>
</dbReference>
<feature type="domain" description="Peptidase S8/S53" evidence="8">
    <location>
        <begin position="72"/>
        <end position="335"/>
    </location>
</feature>
<dbReference type="AlphaFoldDB" id="A0A087AYR0"/>
<dbReference type="PROSITE" id="PS51892">
    <property type="entry name" value="SUBTILASE"/>
    <property type="match status" value="1"/>
</dbReference>
<evidence type="ECO:0000313" key="9">
    <source>
        <dbReference type="EMBL" id="KFI63910.1"/>
    </source>
</evidence>
<dbReference type="Proteomes" id="UP000029067">
    <property type="component" value="Unassembled WGS sequence"/>
</dbReference>
<dbReference type="PROSITE" id="PS00137">
    <property type="entry name" value="SUBTILASE_HIS"/>
    <property type="match status" value="1"/>
</dbReference>
<dbReference type="PANTHER" id="PTHR43806:SF11">
    <property type="entry name" value="CEREVISIN-RELATED"/>
    <property type="match status" value="1"/>
</dbReference>
<dbReference type="EC" id="3.4.21.62" evidence="9"/>
<evidence type="ECO:0000313" key="10">
    <source>
        <dbReference type="Proteomes" id="UP000029067"/>
    </source>
</evidence>
<evidence type="ECO:0000256" key="4">
    <source>
        <dbReference type="ARBA" id="ARBA00022825"/>
    </source>
</evidence>
<reference evidence="9 10" key="1">
    <citation type="submission" date="2014-03" db="EMBL/GenBank/DDBJ databases">
        <title>Genomics of Bifidobacteria.</title>
        <authorList>
            <person name="Ventura M."/>
            <person name="Milani C."/>
            <person name="Lugli G.A."/>
        </authorList>
    </citation>
    <scope>NUCLEOTIDE SEQUENCE [LARGE SCALE GENOMIC DNA]</scope>
    <source>
        <strain evidence="9 10">LMG 10738</strain>
    </source>
</reference>
<dbReference type="RefSeq" id="WP_081895548.1">
    <property type="nucleotide sequence ID" value="NZ_JGYV01000006.1"/>
</dbReference>
<dbReference type="InterPro" id="IPR022398">
    <property type="entry name" value="Peptidase_S8_His-AS"/>
</dbReference>
<organism evidence="9 10">
    <name type="scientific">Bifidobacterium cuniculi</name>
    <dbReference type="NCBI Taxonomy" id="1688"/>
    <lineage>
        <taxon>Bacteria</taxon>
        <taxon>Bacillati</taxon>
        <taxon>Actinomycetota</taxon>
        <taxon>Actinomycetes</taxon>
        <taxon>Bifidobacteriales</taxon>
        <taxon>Bifidobacteriaceae</taxon>
        <taxon>Bifidobacterium</taxon>
    </lineage>
</organism>
<dbReference type="PRINTS" id="PR00723">
    <property type="entry name" value="SUBTILISIN"/>
</dbReference>
<dbReference type="PANTHER" id="PTHR43806">
    <property type="entry name" value="PEPTIDASE S8"/>
    <property type="match status" value="1"/>
</dbReference>
<evidence type="ECO:0000256" key="6">
    <source>
        <dbReference type="SAM" id="Phobius"/>
    </source>
</evidence>
<keyword evidence="2 5" id="KW-0645">Protease</keyword>
<feature type="chain" id="PRO_5001818740" evidence="7">
    <location>
        <begin position="40"/>
        <end position="413"/>
    </location>
</feature>